<dbReference type="EMBL" id="JAGRRH010000016">
    <property type="protein sequence ID" value="KAG7353596.1"/>
    <property type="molecule type" value="Genomic_DNA"/>
</dbReference>
<feature type="coiled-coil region" evidence="1">
    <location>
        <begin position="123"/>
        <end position="160"/>
    </location>
</feature>
<keyword evidence="1" id="KW-0175">Coiled coil</keyword>
<accession>A0A9K3L2Q4</accession>
<organism evidence="2 3">
    <name type="scientific">Nitzschia inconspicua</name>
    <dbReference type="NCBI Taxonomy" id="303405"/>
    <lineage>
        <taxon>Eukaryota</taxon>
        <taxon>Sar</taxon>
        <taxon>Stramenopiles</taxon>
        <taxon>Ochrophyta</taxon>
        <taxon>Bacillariophyta</taxon>
        <taxon>Bacillariophyceae</taxon>
        <taxon>Bacillariophycidae</taxon>
        <taxon>Bacillariales</taxon>
        <taxon>Bacillariaceae</taxon>
        <taxon>Nitzschia</taxon>
    </lineage>
</organism>
<dbReference type="Proteomes" id="UP000693970">
    <property type="component" value="Unassembled WGS sequence"/>
</dbReference>
<sequence>MTSLCIPCIAVVSTDVSGLLRSGEETSRLAQELVDLSNLSQERDRSLIVYTERSRGSMEGLTEKALLKPEIFPKIMDLVDDAKLGKAIDTVREMRQSSKKCFEKSVELSKSIQTSIDCLPKQMVEEQDKLDGAMEESSSEEEEEGKMIDLEQEITDLKRCTEGIRDMNIFNAAHNGSRAFVGLIKECRLLDDLFDRIKELATKVAQIVQVFTMDSCCAQIVAGISSLKDLKRCLRLSNIITKFSDSCQRLIDGMLELFEALKETFAKFIPQFEAAKKIQHSPIMQHVSNLASKMPFKGKR</sequence>
<name>A0A9K3L2Q4_9STRA</name>
<reference evidence="2" key="1">
    <citation type="journal article" date="2021" name="Sci. Rep.">
        <title>Diploid genomic architecture of Nitzschia inconspicua, an elite biomass production diatom.</title>
        <authorList>
            <person name="Oliver A."/>
            <person name="Podell S."/>
            <person name="Pinowska A."/>
            <person name="Traller J.C."/>
            <person name="Smith S.R."/>
            <person name="McClure R."/>
            <person name="Beliaev A."/>
            <person name="Bohutskyi P."/>
            <person name="Hill E.A."/>
            <person name="Rabines A."/>
            <person name="Zheng H."/>
            <person name="Allen L.Z."/>
            <person name="Kuo A."/>
            <person name="Grigoriev I.V."/>
            <person name="Allen A.E."/>
            <person name="Hazlebeck D."/>
            <person name="Allen E.E."/>
        </authorList>
    </citation>
    <scope>NUCLEOTIDE SEQUENCE</scope>
    <source>
        <strain evidence="2">Hildebrandi</strain>
    </source>
</reference>
<comment type="caution">
    <text evidence="2">The sequence shown here is derived from an EMBL/GenBank/DDBJ whole genome shotgun (WGS) entry which is preliminary data.</text>
</comment>
<reference evidence="2" key="2">
    <citation type="submission" date="2021-04" db="EMBL/GenBank/DDBJ databases">
        <authorList>
            <person name="Podell S."/>
        </authorList>
    </citation>
    <scope>NUCLEOTIDE SEQUENCE</scope>
    <source>
        <strain evidence="2">Hildebrandi</strain>
    </source>
</reference>
<gene>
    <name evidence="2" type="ORF">IV203_002951</name>
</gene>
<dbReference type="AlphaFoldDB" id="A0A9K3L2Q4"/>
<protein>
    <submittedName>
        <fullName evidence="2">Uncharacterized protein</fullName>
    </submittedName>
</protein>
<proteinExistence type="predicted"/>
<evidence type="ECO:0000313" key="2">
    <source>
        <dbReference type="EMBL" id="KAG7353596.1"/>
    </source>
</evidence>
<keyword evidence="3" id="KW-1185">Reference proteome</keyword>
<evidence type="ECO:0000256" key="1">
    <source>
        <dbReference type="SAM" id="Coils"/>
    </source>
</evidence>
<evidence type="ECO:0000313" key="3">
    <source>
        <dbReference type="Proteomes" id="UP000693970"/>
    </source>
</evidence>